<dbReference type="Gene3D" id="3.30.40.10">
    <property type="entry name" value="Zinc/RING finger domain, C3HC4 (zinc finger)"/>
    <property type="match status" value="1"/>
</dbReference>
<accession>A0A2A6CLK7</accession>
<accession>A0A8R1YM72</accession>
<keyword evidence="2" id="KW-1185">Reference proteome</keyword>
<proteinExistence type="predicted"/>
<dbReference type="EnsemblMetazoa" id="PPA32695.1">
    <property type="protein sequence ID" value="PPA32695.1"/>
    <property type="gene ID" value="WBGene00205555"/>
</dbReference>
<dbReference type="Proteomes" id="UP000005239">
    <property type="component" value="Unassembled WGS sequence"/>
</dbReference>
<gene>
    <name evidence="1" type="primary">WBGene00205555</name>
</gene>
<name>A0A2A6CLK7_PRIPA</name>
<protein>
    <submittedName>
        <fullName evidence="1">Uncharacterized protein</fullName>
    </submittedName>
</protein>
<dbReference type="AlphaFoldDB" id="A0A2A6CLK7"/>
<evidence type="ECO:0000313" key="2">
    <source>
        <dbReference type="Proteomes" id="UP000005239"/>
    </source>
</evidence>
<reference evidence="1" key="2">
    <citation type="submission" date="2022-06" db="UniProtKB">
        <authorList>
            <consortium name="EnsemblMetazoa"/>
        </authorList>
    </citation>
    <scope>IDENTIFICATION</scope>
    <source>
        <strain evidence="1">PS312</strain>
    </source>
</reference>
<organism evidence="1 2">
    <name type="scientific">Pristionchus pacificus</name>
    <name type="common">Parasitic nematode worm</name>
    <dbReference type="NCBI Taxonomy" id="54126"/>
    <lineage>
        <taxon>Eukaryota</taxon>
        <taxon>Metazoa</taxon>
        <taxon>Ecdysozoa</taxon>
        <taxon>Nematoda</taxon>
        <taxon>Chromadorea</taxon>
        <taxon>Rhabditida</taxon>
        <taxon>Rhabditina</taxon>
        <taxon>Diplogasteromorpha</taxon>
        <taxon>Diplogasteroidea</taxon>
        <taxon>Neodiplogasteridae</taxon>
        <taxon>Pristionchus</taxon>
    </lineage>
</organism>
<evidence type="ECO:0000313" key="1">
    <source>
        <dbReference type="EnsemblMetazoa" id="PPA32695.1"/>
    </source>
</evidence>
<sequence>MDTHLTHDLKIMATSNPKFNARELPLGTRLSSIDRTDLRVITSFYHCAFCRQQLKYDGEKHAHNSHLECGHFVGAGCVKDVLKKVGDPKHRRVHCYFCNDEVHLTIATQTYFMFPCTQLAEMIRNAPQALNDCPIGNCKKFHPHEEHGDEPCLFCTVEKKLKDQKEKVELEKKLKTPATLESIGFK</sequence>
<reference evidence="2" key="1">
    <citation type="journal article" date="2008" name="Nat. Genet.">
        <title>The Pristionchus pacificus genome provides a unique perspective on nematode lifestyle and parasitism.</title>
        <authorList>
            <person name="Dieterich C."/>
            <person name="Clifton S.W."/>
            <person name="Schuster L.N."/>
            <person name="Chinwalla A."/>
            <person name="Delehaunty K."/>
            <person name="Dinkelacker I."/>
            <person name="Fulton L."/>
            <person name="Fulton R."/>
            <person name="Godfrey J."/>
            <person name="Minx P."/>
            <person name="Mitreva M."/>
            <person name="Roeseler W."/>
            <person name="Tian H."/>
            <person name="Witte H."/>
            <person name="Yang S.P."/>
            <person name="Wilson R.K."/>
            <person name="Sommer R.J."/>
        </authorList>
    </citation>
    <scope>NUCLEOTIDE SEQUENCE [LARGE SCALE GENOMIC DNA]</scope>
    <source>
        <strain evidence="2">PS312</strain>
    </source>
</reference>
<dbReference type="InterPro" id="IPR013083">
    <property type="entry name" value="Znf_RING/FYVE/PHD"/>
</dbReference>